<dbReference type="AlphaFoldDB" id="A0A167L6W5"/>
<protein>
    <submittedName>
        <fullName evidence="2">Uncharacterized protein</fullName>
    </submittedName>
</protein>
<accession>A0A167L6W5</accession>
<name>A0A167L6W5_CALVF</name>
<evidence type="ECO:0000313" key="2">
    <source>
        <dbReference type="EMBL" id="KZO95392.1"/>
    </source>
</evidence>
<gene>
    <name evidence="2" type="ORF">CALVIDRAFT_170241</name>
</gene>
<organism evidence="2 3">
    <name type="scientific">Calocera viscosa (strain TUFC12733)</name>
    <dbReference type="NCBI Taxonomy" id="1330018"/>
    <lineage>
        <taxon>Eukaryota</taxon>
        <taxon>Fungi</taxon>
        <taxon>Dikarya</taxon>
        <taxon>Basidiomycota</taxon>
        <taxon>Agaricomycotina</taxon>
        <taxon>Dacrymycetes</taxon>
        <taxon>Dacrymycetales</taxon>
        <taxon>Dacrymycetaceae</taxon>
        <taxon>Calocera</taxon>
    </lineage>
</organism>
<keyword evidence="3" id="KW-1185">Reference proteome</keyword>
<evidence type="ECO:0000313" key="3">
    <source>
        <dbReference type="Proteomes" id="UP000076738"/>
    </source>
</evidence>
<sequence>MKMRRNEAPSIRPLQTLLATRRMLYATRQRCPCARKEEGGRVPWPPHALHVIVITVLSKLAGSVAVPISHSRVATMMSVGPMMSILRSGVWLRGKVAGVKPSLVERPLRSATFGHASCARNRYHGPPLSSGSRRDAKQQPAIPWSANKPRRTRPSASDRRAPAGLLKDRWVLRTQATAAVKHSIGKQSCIARRRIHPA</sequence>
<evidence type="ECO:0000256" key="1">
    <source>
        <dbReference type="SAM" id="MobiDB-lite"/>
    </source>
</evidence>
<dbReference type="EMBL" id="KV417289">
    <property type="protein sequence ID" value="KZO95392.1"/>
    <property type="molecule type" value="Genomic_DNA"/>
</dbReference>
<reference evidence="2 3" key="1">
    <citation type="journal article" date="2016" name="Mol. Biol. Evol.">
        <title>Comparative Genomics of Early-Diverging Mushroom-Forming Fungi Provides Insights into the Origins of Lignocellulose Decay Capabilities.</title>
        <authorList>
            <person name="Nagy L.G."/>
            <person name="Riley R."/>
            <person name="Tritt A."/>
            <person name="Adam C."/>
            <person name="Daum C."/>
            <person name="Floudas D."/>
            <person name="Sun H."/>
            <person name="Yadav J.S."/>
            <person name="Pangilinan J."/>
            <person name="Larsson K.H."/>
            <person name="Matsuura K."/>
            <person name="Barry K."/>
            <person name="Labutti K."/>
            <person name="Kuo R."/>
            <person name="Ohm R.A."/>
            <person name="Bhattacharya S.S."/>
            <person name="Shirouzu T."/>
            <person name="Yoshinaga Y."/>
            <person name="Martin F.M."/>
            <person name="Grigoriev I.V."/>
            <person name="Hibbett D.S."/>
        </authorList>
    </citation>
    <scope>NUCLEOTIDE SEQUENCE [LARGE SCALE GENOMIC DNA]</scope>
    <source>
        <strain evidence="2 3">TUFC12733</strain>
    </source>
</reference>
<dbReference type="Proteomes" id="UP000076738">
    <property type="component" value="Unassembled WGS sequence"/>
</dbReference>
<proteinExistence type="predicted"/>
<feature type="region of interest" description="Disordered" evidence="1">
    <location>
        <begin position="122"/>
        <end position="162"/>
    </location>
</feature>